<dbReference type="EMBL" id="JBFOLJ010000033">
    <property type="protein sequence ID" value="KAL2457914.1"/>
    <property type="molecule type" value="Genomic_DNA"/>
</dbReference>
<reference evidence="4" key="1">
    <citation type="submission" date="2024-07" db="EMBL/GenBank/DDBJ databases">
        <title>Two chromosome-level genome assemblies of Korean endemic species Abeliophyllum distichum and Forsythia ovata (Oleaceae).</title>
        <authorList>
            <person name="Jang H."/>
        </authorList>
    </citation>
    <scope>NUCLEOTIDE SEQUENCE [LARGE SCALE GENOMIC DNA]</scope>
</reference>
<keyword evidence="4" id="KW-1185">Reference proteome</keyword>
<feature type="region of interest" description="Disordered" evidence="2">
    <location>
        <begin position="373"/>
        <end position="416"/>
    </location>
</feature>
<dbReference type="Proteomes" id="UP001604277">
    <property type="component" value="Unassembled WGS sequence"/>
</dbReference>
<evidence type="ECO:0000256" key="2">
    <source>
        <dbReference type="SAM" id="MobiDB-lite"/>
    </source>
</evidence>
<keyword evidence="1" id="KW-0175">Coiled coil</keyword>
<sequence length="514" mass="57063">MSVLQYKEGMSSADLLIWNNAAFDNGDPKEFSGNNPSWSPQKPIFLNSKESLDSDFSSKENEAPLFENQISSVSSSLKSLVTPFKPVNSNRVSKGISKQGFEEKVDLKSFDEEIEEIEMEIKRLTSRLEALKLEKAERSVKTVEKRGRVVRAKFLEQRQSVKTAEEKKEMEQISSMRARTGVQRKGLSMGPAEIVAVARKGMSMGPSEIFRSANSRKLGKQEMITPVLPIQSKGLSLGAEEIVAGARRGMSMGPSEIFGSVKSQKLGKQEMITPVQPTRSRRKSCFWKLQDIDEGKVVSKERGKSSSVSPDSRKTVANSRVLSRQAITTVGSKKAVKKEDRMLNSVQPKKLFRDGEKSVPAKPSRAGRVVASRYNQSTNPASEMRKRSLPENGMAENRGDKKRSLSVGKSGVAFTDNKNLGTEKRVKKRWELPSEVVVHGSLVEGQKSPESTTVLDLLPKIRISRCTNESPRDSGPAKRVVELIGRKAYFCNDEEVEPSVCQALSFAEEEIEEN</sequence>
<feature type="region of interest" description="Disordered" evidence="2">
    <location>
        <begin position="297"/>
        <end position="318"/>
    </location>
</feature>
<proteinExistence type="predicted"/>
<dbReference type="PANTHER" id="PTHR36386:SF1">
    <property type="entry name" value="OS06G0683900 PROTEIN"/>
    <property type="match status" value="1"/>
</dbReference>
<evidence type="ECO:0000313" key="4">
    <source>
        <dbReference type="Proteomes" id="UP001604277"/>
    </source>
</evidence>
<comment type="caution">
    <text evidence="3">The sequence shown here is derived from an EMBL/GenBank/DDBJ whole genome shotgun (WGS) entry which is preliminary data.</text>
</comment>
<dbReference type="AlphaFoldDB" id="A0ABD1P421"/>
<protein>
    <submittedName>
        <fullName evidence="3">Uncharacterized protein</fullName>
    </submittedName>
</protein>
<dbReference type="PANTHER" id="PTHR36386">
    <property type="entry name" value="OS06G0683900 PROTEIN"/>
    <property type="match status" value="1"/>
</dbReference>
<name>A0ABD1P421_9LAMI</name>
<organism evidence="3 4">
    <name type="scientific">Forsythia ovata</name>
    <dbReference type="NCBI Taxonomy" id="205694"/>
    <lineage>
        <taxon>Eukaryota</taxon>
        <taxon>Viridiplantae</taxon>
        <taxon>Streptophyta</taxon>
        <taxon>Embryophyta</taxon>
        <taxon>Tracheophyta</taxon>
        <taxon>Spermatophyta</taxon>
        <taxon>Magnoliopsida</taxon>
        <taxon>eudicotyledons</taxon>
        <taxon>Gunneridae</taxon>
        <taxon>Pentapetalae</taxon>
        <taxon>asterids</taxon>
        <taxon>lamiids</taxon>
        <taxon>Lamiales</taxon>
        <taxon>Oleaceae</taxon>
        <taxon>Forsythieae</taxon>
        <taxon>Forsythia</taxon>
    </lineage>
</organism>
<feature type="compositionally biased region" description="Polar residues" evidence="2">
    <location>
        <begin position="305"/>
        <end position="318"/>
    </location>
</feature>
<gene>
    <name evidence="3" type="ORF">Fot_55971</name>
</gene>
<evidence type="ECO:0000313" key="3">
    <source>
        <dbReference type="EMBL" id="KAL2457914.1"/>
    </source>
</evidence>
<evidence type="ECO:0000256" key="1">
    <source>
        <dbReference type="SAM" id="Coils"/>
    </source>
</evidence>
<accession>A0ABD1P421</accession>
<feature type="coiled-coil region" evidence="1">
    <location>
        <begin position="107"/>
        <end position="134"/>
    </location>
</feature>